<reference evidence="10" key="1">
    <citation type="submission" date="2021-02" db="EMBL/GenBank/DDBJ databases">
        <authorList>
            <person name="Dougan E. K."/>
            <person name="Rhodes N."/>
            <person name="Thang M."/>
            <person name="Chan C."/>
        </authorList>
    </citation>
    <scope>NUCLEOTIDE SEQUENCE</scope>
</reference>
<dbReference type="Gene3D" id="2.60.120.10">
    <property type="entry name" value="Jelly Rolls"/>
    <property type="match status" value="1"/>
</dbReference>
<evidence type="ECO:0000256" key="6">
    <source>
        <dbReference type="ARBA" id="ARBA00023136"/>
    </source>
</evidence>
<dbReference type="EMBL" id="CAJNDS010000113">
    <property type="protein sequence ID" value="CAE6961557.1"/>
    <property type="molecule type" value="Genomic_DNA"/>
</dbReference>
<evidence type="ECO:0000256" key="4">
    <source>
        <dbReference type="ARBA" id="ARBA00022989"/>
    </source>
</evidence>
<feature type="region of interest" description="Disordered" evidence="7">
    <location>
        <begin position="58"/>
        <end position="87"/>
    </location>
</feature>
<dbReference type="SUPFAM" id="SSF81324">
    <property type="entry name" value="Voltage-gated potassium channels"/>
    <property type="match status" value="1"/>
</dbReference>
<dbReference type="PANTHER" id="PTHR45689">
    <property type="entry name" value="I[[H]] CHANNEL, ISOFORM E"/>
    <property type="match status" value="1"/>
</dbReference>
<keyword evidence="5" id="KW-0406">Ion transport</keyword>
<keyword evidence="11" id="KW-1185">Reference proteome</keyword>
<comment type="caution">
    <text evidence="10">The sequence shown here is derived from an EMBL/GenBank/DDBJ whole genome shotgun (WGS) entry which is preliminary data.</text>
</comment>
<feature type="transmembrane region" description="Helical" evidence="8">
    <location>
        <begin position="262"/>
        <end position="290"/>
    </location>
</feature>
<dbReference type="PROSITE" id="PS50042">
    <property type="entry name" value="CNMP_BINDING_3"/>
    <property type="match status" value="1"/>
</dbReference>
<dbReference type="SUPFAM" id="SSF51206">
    <property type="entry name" value="cAMP-binding domain-like"/>
    <property type="match status" value="1"/>
</dbReference>
<dbReference type="InterPro" id="IPR049232">
    <property type="entry name" value="DUF6829"/>
</dbReference>
<dbReference type="GO" id="GO:0098855">
    <property type="term" value="C:HCN channel complex"/>
    <property type="evidence" value="ECO:0007669"/>
    <property type="project" value="TreeGrafter"/>
</dbReference>
<dbReference type="InterPro" id="IPR014710">
    <property type="entry name" value="RmlC-like_jellyroll"/>
</dbReference>
<evidence type="ECO:0000256" key="3">
    <source>
        <dbReference type="ARBA" id="ARBA00022692"/>
    </source>
</evidence>
<evidence type="ECO:0000256" key="2">
    <source>
        <dbReference type="ARBA" id="ARBA00022448"/>
    </source>
</evidence>
<evidence type="ECO:0000313" key="10">
    <source>
        <dbReference type="EMBL" id="CAE6961557.1"/>
    </source>
</evidence>
<protein>
    <submittedName>
        <fullName evidence="10">CNGA4 protein</fullName>
    </submittedName>
</protein>
<dbReference type="GO" id="GO:0003254">
    <property type="term" value="P:regulation of membrane depolarization"/>
    <property type="evidence" value="ECO:0007669"/>
    <property type="project" value="TreeGrafter"/>
</dbReference>
<dbReference type="GO" id="GO:0005249">
    <property type="term" value="F:voltage-gated potassium channel activity"/>
    <property type="evidence" value="ECO:0007669"/>
    <property type="project" value="TreeGrafter"/>
</dbReference>
<feature type="transmembrane region" description="Helical" evidence="8">
    <location>
        <begin position="345"/>
        <end position="369"/>
    </location>
</feature>
<accession>A0A812HUU7</accession>
<dbReference type="PANTHER" id="PTHR45689:SF5">
    <property type="entry name" value="I[[H]] CHANNEL, ISOFORM E"/>
    <property type="match status" value="1"/>
</dbReference>
<keyword evidence="4 8" id="KW-1133">Transmembrane helix</keyword>
<dbReference type="Pfam" id="PF20717">
    <property type="entry name" value="DUF6829"/>
    <property type="match status" value="1"/>
</dbReference>
<keyword evidence="6 8" id="KW-0472">Membrane</keyword>
<feature type="transmembrane region" description="Helical" evidence="8">
    <location>
        <begin position="112"/>
        <end position="131"/>
    </location>
</feature>
<dbReference type="Pfam" id="PF00520">
    <property type="entry name" value="Ion_trans"/>
    <property type="match status" value="1"/>
</dbReference>
<comment type="subcellular location">
    <subcellularLocation>
        <location evidence="1">Membrane</location>
        <topology evidence="1">Multi-pass membrane protein</topology>
    </subcellularLocation>
</comment>
<evidence type="ECO:0000313" key="11">
    <source>
        <dbReference type="Proteomes" id="UP000604046"/>
    </source>
</evidence>
<dbReference type="InterPro" id="IPR000595">
    <property type="entry name" value="cNMP-bd_dom"/>
</dbReference>
<dbReference type="AlphaFoldDB" id="A0A812HUU7"/>
<dbReference type="InterPro" id="IPR005821">
    <property type="entry name" value="Ion_trans_dom"/>
</dbReference>
<feature type="transmembrane region" description="Helical" evidence="8">
    <location>
        <begin position="151"/>
        <end position="173"/>
    </location>
</feature>
<feature type="transmembrane region" description="Helical" evidence="8">
    <location>
        <begin position="828"/>
        <end position="849"/>
    </location>
</feature>
<name>A0A812HUU7_9DINO</name>
<sequence length="1080" mass="121156">MTLTPLNDLHGQTAEESMIGALVLRQSATALQEGFSSQPHFRLNSHLMEISQKAGEAVETSSRITKNRSSAARTSSLGSQKRSPTRALQSEFDQCDTLVVPPNSKFRVGWDFVSVALIILDAFLLPLTMAFDLDFSPFMDNPTGGDVVLQILSVTSLIFWPLDMAMSFNTGFYRKGTLQLKRKDIAVNYFRTWFPFDVAVLVVDYAAGFLTNISEEQEDFLRPLRSARYLRLMRTLRILRIFKAGKVNVIIENLVISMGRQWLILLFTIGRMLMVIGGVTHVLACIFFVVGKAVSESENLEMGSWIEIAGIATAQPSIQYVHAIGWILLPPAPPQLDPASGLEHVVAILVFVLTVLVIGSALSILTGTLHEIRQVNNERSRKRRELRIFLQTKAVSTELMMRIMSYADYKMTRHSPIGYDTSLISPILHAELATFQLGDHLRGHPLYLLTAKIFPYVFAEFCRALDKMYFSEAESVFIEASLAAHMYITSHGAFSVGTELEMANNVVHFVDEHRYFAEVAMYVEAVMHDCTLVAESFAEVFLLSGHKLADILSHSPPCATMFVEYATEFITRYTVPDGDVCAHDILEAADDCAKHACECNSFYLDLYMDDRKAIRYLSLTPLTSKPGRTASPSNFTSMVLTSSTMPTLADLRDAFVELDVESGLHARFSEPKEQERAESAILCLVALVRDDYIAYTMPQRENARLTESQWQQLRSILVWADPTKEKLLAAILLLAIRGIGKFRSLTRQLPTLRRRPEAAVRYILDKHKDAIPSAESMDEHMWKLVTNSLEVQQEFNFAQMLQGENAAGNLAQLKGFIQDRGGEDALKFFVIILLGFMSGLAGGIGSRFMTCSNAETTIMGLGTLKHVLEEDPARLYWTYIYHRGLGLSQAPQTCEDLAVVRLACLCRIQTQKDFWSLQKSWATLGLLAQQELCKHLLADGISNDAVIFEFLPLCLERANTNPFVTVPCFLEVLVELTQAVRSASSSLYISPGKILTVDLADMAAFILMVRNSYIFQTCLTRAKLNTQDNRIFLEITQDNWRRVSEPHTDVIMLASSVRELVRKQLKEPRLPLSIDSYCSV</sequence>
<evidence type="ECO:0000256" key="8">
    <source>
        <dbReference type="SAM" id="Phobius"/>
    </source>
</evidence>
<dbReference type="Proteomes" id="UP000604046">
    <property type="component" value="Unassembled WGS sequence"/>
</dbReference>
<evidence type="ECO:0000256" key="1">
    <source>
        <dbReference type="ARBA" id="ARBA00004141"/>
    </source>
</evidence>
<evidence type="ECO:0000256" key="5">
    <source>
        <dbReference type="ARBA" id="ARBA00023065"/>
    </source>
</evidence>
<dbReference type="Gene3D" id="1.10.287.70">
    <property type="match status" value="1"/>
</dbReference>
<dbReference type="InterPro" id="IPR051413">
    <property type="entry name" value="K/Na_HCN_channel"/>
</dbReference>
<proteinExistence type="predicted"/>
<feature type="compositionally biased region" description="Polar residues" evidence="7">
    <location>
        <begin position="59"/>
        <end position="87"/>
    </location>
</feature>
<gene>
    <name evidence="10" type="primary">CNGA4</name>
    <name evidence="10" type="ORF">SNAT2548_LOCUS1994</name>
</gene>
<keyword evidence="3 8" id="KW-0812">Transmembrane</keyword>
<dbReference type="InterPro" id="IPR018490">
    <property type="entry name" value="cNMP-bd_dom_sf"/>
</dbReference>
<dbReference type="GO" id="GO:0035725">
    <property type="term" value="P:sodium ion transmembrane transport"/>
    <property type="evidence" value="ECO:0007669"/>
    <property type="project" value="TreeGrafter"/>
</dbReference>
<organism evidence="10 11">
    <name type="scientific">Symbiodinium natans</name>
    <dbReference type="NCBI Taxonomy" id="878477"/>
    <lineage>
        <taxon>Eukaryota</taxon>
        <taxon>Sar</taxon>
        <taxon>Alveolata</taxon>
        <taxon>Dinophyceae</taxon>
        <taxon>Suessiales</taxon>
        <taxon>Symbiodiniaceae</taxon>
        <taxon>Symbiodinium</taxon>
    </lineage>
</organism>
<evidence type="ECO:0000256" key="7">
    <source>
        <dbReference type="SAM" id="MobiDB-lite"/>
    </source>
</evidence>
<evidence type="ECO:0000259" key="9">
    <source>
        <dbReference type="PROSITE" id="PS50042"/>
    </source>
</evidence>
<dbReference type="OrthoDB" id="2021138at2759"/>
<keyword evidence="2" id="KW-0813">Transport</keyword>
<feature type="domain" description="Cyclic nucleotide-binding" evidence="9">
    <location>
        <begin position="449"/>
        <end position="552"/>
    </location>
</feature>